<evidence type="ECO:0000256" key="1">
    <source>
        <dbReference type="SAM" id="SignalP"/>
    </source>
</evidence>
<keyword evidence="3" id="KW-1185">Reference proteome</keyword>
<dbReference type="Proteomes" id="UP000249177">
    <property type="component" value="Unassembled WGS sequence"/>
</dbReference>
<evidence type="ECO:0000313" key="3">
    <source>
        <dbReference type="Proteomes" id="UP000249177"/>
    </source>
</evidence>
<reference evidence="2 3" key="1">
    <citation type="submission" date="2018-06" db="EMBL/GenBank/DDBJ databases">
        <title>Flavobacterium sp IMCC34762, genome.</title>
        <authorList>
            <person name="Joung Y."/>
            <person name="Cho J."/>
            <person name="Song J."/>
        </authorList>
    </citation>
    <scope>NUCLEOTIDE SEQUENCE [LARGE SCALE GENOMIC DNA]</scope>
    <source>
        <strain evidence="2 3">IMCC34762</strain>
    </source>
</reference>
<dbReference type="EMBL" id="QKXH01000014">
    <property type="protein sequence ID" value="PZX91969.1"/>
    <property type="molecule type" value="Genomic_DNA"/>
</dbReference>
<comment type="caution">
    <text evidence="2">The sequence shown here is derived from an EMBL/GenBank/DDBJ whole genome shotgun (WGS) entry which is preliminary data.</text>
</comment>
<dbReference type="RefSeq" id="WP_111411464.1">
    <property type="nucleotide sequence ID" value="NZ_QKXH01000014.1"/>
</dbReference>
<proteinExistence type="predicted"/>
<accession>A0A2W7U427</accession>
<evidence type="ECO:0000313" key="2">
    <source>
        <dbReference type="EMBL" id="PZX91969.1"/>
    </source>
</evidence>
<dbReference type="AlphaFoldDB" id="A0A2W7U427"/>
<name>A0A2W7U427_9FLAO</name>
<gene>
    <name evidence="2" type="ORF">DOS84_17890</name>
</gene>
<feature type="signal peptide" evidence="1">
    <location>
        <begin position="1"/>
        <end position="19"/>
    </location>
</feature>
<organism evidence="2 3">
    <name type="scientific">Flavobacterium aquariorum</name>
    <dbReference type="NCBI Taxonomy" id="2217670"/>
    <lineage>
        <taxon>Bacteria</taxon>
        <taxon>Pseudomonadati</taxon>
        <taxon>Bacteroidota</taxon>
        <taxon>Flavobacteriia</taxon>
        <taxon>Flavobacteriales</taxon>
        <taxon>Flavobacteriaceae</taxon>
        <taxon>Flavobacterium</taxon>
    </lineage>
</organism>
<sequence length="257" mass="29570">MKKIVFVMVAFITSFLSFAQKAEKIKYEKEKLKEMEHYYFEEVFVSVSSKKTSTVILKDQKIYKGYCEDVGRKKGQISSIEIKDSVTGKKVEFEATTIAELYLFPSGFEKFGKMNKYFSSSTSWGTKSLSKTTNKEDVHFKNQLVSLKNKKEQTEYLMQIINPTFSTVIEVYGDPNAKETSGFGVGGATFGGGVTKSYYVKKGEKIFWLHKDDFEGAYTELFGDNEEFVKQYPLNSIEWDYFSFLVLEYTRLKEAKA</sequence>
<feature type="chain" id="PRO_5016098497" evidence="1">
    <location>
        <begin position="20"/>
        <end position="257"/>
    </location>
</feature>
<dbReference type="OrthoDB" id="821652at2"/>
<keyword evidence="1" id="KW-0732">Signal</keyword>
<protein>
    <submittedName>
        <fullName evidence="2">Uncharacterized protein</fullName>
    </submittedName>
</protein>